<dbReference type="InterPro" id="IPR036291">
    <property type="entry name" value="NAD(P)-bd_dom_sf"/>
</dbReference>
<comment type="pathway">
    <text evidence="1 8 9">Porphyrin-containing compound metabolism; protoporphyrin-IX biosynthesis; 5-aminolevulinate from L-glutamyl-tRNA(Glu): step 1/2.</text>
</comment>
<dbReference type="EMBL" id="JAGGLL010000004">
    <property type="protein sequence ID" value="MBP2020925.1"/>
    <property type="molecule type" value="Genomic_DNA"/>
</dbReference>
<feature type="binding site" evidence="8">
    <location>
        <begin position="45"/>
        <end position="48"/>
    </location>
    <ligand>
        <name>substrate</name>
    </ligand>
</feature>
<dbReference type="SUPFAM" id="SSF51735">
    <property type="entry name" value="NAD(P)-binding Rossmann-fold domains"/>
    <property type="match status" value="1"/>
</dbReference>
<feature type="binding site" evidence="8">
    <location>
        <begin position="177"/>
        <end position="182"/>
    </location>
    <ligand>
        <name>NADP(+)</name>
        <dbReference type="ChEBI" id="CHEBI:58349"/>
    </ligand>
</feature>
<feature type="domain" description="Glutamyl-tRNA reductase N-terminal" evidence="12">
    <location>
        <begin position="9"/>
        <end position="148"/>
    </location>
</feature>
<feature type="domain" description="Tetrapyrrole biosynthesis glutamyl-tRNA reductase dimerisation" evidence="10">
    <location>
        <begin position="314"/>
        <end position="408"/>
    </location>
</feature>
<keyword evidence="6 8" id="KW-0627">Porphyrin biosynthesis</keyword>
<evidence type="ECO:0000256" key="3">
    <source>
        <dbReference type="ARBA" id="ARBA00012970"/>
    </source>
</evidence>
<name>A0ABS4K0Y0_9CLOT</name>
<dbReference type="Gene3D" id="3.40.50.720">
    <property type="entry name" value="NAD(P)-binding Rossmann-like Domain"/>
    <property type="match status" value="1"/>
</dbReference>
<dbReference type="InterPro" id="IPR036343">
    <property type="entry name" value="GluRdtase_N_sf"/>
</dbReference>
<feature type="binding site" evidence="8">
    <location>
        <position position="112"/>
    </location>
    <ligand>
        <name>substrate</name>
    </ligand>
</feature>
<comment type="subunit">
    <text evidence="8">Homodimer.</text>
</comment>
<dbReference type="GO" id="GO:0008883">
    <property type="term" value="F:glutamyl-tRNA reductase activity"/>
    <property type="evidence" value="ECO:0007669"/>
    <property type="project" value="UniProtKB-EC"/>
</dbReference>
<dbReference type="Proteomes" id="UP001519308">
    <property type="component" value="Unassembled WGS sequence"/>
</dbReference>
<dbReference type="SUPFAM" id="SSF69742">
    <property type="entry name" value="Glutamyl tRNA-reductase catalytic, N-terminal domain"/>
    <property type="match status" value="1"/>
</dbReference>
<comment type="catalytic activity">
    <reaction evidence="7 8 9">
        <text>(S)-4-amino-5-oxopentanoate + tRNA(Glu) + NADP(+) = L-glutamyl-tRNA(Glu) + NADPH + H(+)</text>
        <dbReference type="Rhea" id="RHEA:12344"/>
        <dbReference type="Rhea" id="RHEA-COMP:9663"/>
        <dbReference type="Rhea" id="RHEA-COMP:9680"/>
        <dbReference type="ChEBI" id="CHEBI:15378"/>
        <dbReference type="ChEBI" id="CHEBI:57501"/>
        <dbReference type="ChEBI" id="CHEBI:57783"/>
        <dbReference type="ChEBI" id="CHEBI:58349"/>
        <dbReference type="ChEBI" id="CHEBI:78442"/>
        <dbReference type="ChEBI" id="CHEBI:78520"/>
        <dbReference type="EC" id="1.2.1.70"/>
    </reaction>
</comment>
<evidence type="ECO:0000256" key="8">
    <source>
        <dbReference type="HAMAP-Rule" id="MF_00087"/>
    </source>
</evidence>
<dbReference type="EC" id="1.2.1.70" evidence="3 8"/>
<dbReference type="PROSITE" id="PS00747">
    <property type="entry name" value="GLUTR"/>
    <property type="match status" value="1"/>
</dbReference>
<evidence type="ECO:0000313" key="13">
    <source>
        <dbReference type="EMBL" id="MBP2020925.1"/>
    </source>
</evidence>
<evidence type="ECO:0000256" key="5">
    <source>
        <dbReference type="ARBA" id="ARBA00023002"/>
    </source>
</evidence>
<dbReference type="Pfam" id="PF05201">
    <property type="entry name" value="GlutR_N"/>
    <property type="match status" value="1"/>
</dbReference>
<evidence type="ECO:0000256" key="2">
    <source>
        <dbReference type="ARBA" id="ARBA00005916"/>
    </source>
</evidence>
<comment type="function">
    <text evidence="8">Catalyzes the NADPH-dependent reduction of glutamyl-tRNA(Glu) to glutamate 1-semialdehyde (GSA).</text>
</comment>
<reference evidence="13 14" key="1">
    <citation type="submission" date="2021-03" db="EMBL/GenBank/DDBJ databases">
        <title>Genomic Encyclopedia of Type Strains, Phase IV (KMG-IV): sequencing the most valuable type-strain genomes for metagenomic binning, comparative biology and taxonomic classification.</title>
        <authorList>
            <person name="Goeker M."/>
        </authorList>
    </citation>
    <scope>NUCLEOTIDE SEQUENCE [LARGE SCALE GENOMIC DNA]</scope>
    <source>
        <strain evidence="13 14">DSM 28650</strain>
    </source>
</reference>
<dbReference type="InterPro" id="IPR018214">
    <property type="entry name" value="GluRdtase_CS"/>
</dbReference>
<feature type="site" description="Important for activity" evidence="8">
    <location>
        <position position="91"/>
    </location>
</feature>
<evidence type="ECO:0000256" key="1">
    <source>
        <dbReference type="ARBA" id="ARBA00005059"/>
    </source>
</evidence>
<accession>A0ABS4K0Y0</accession>
<feature type="binding site" evidence="8">
    <location>
        <begin position="106"/>
        <end position="108"/>
    </location>
    <ligand>
        <name>substrate</name>
    </ligand>
</feature>
<dbReference type="Pfam" id="PF01488">
    <property type="entry name" value="Shikimate_DH"/>
    <property type="match status" value="1"/>
</dbReference>
<evidence type="ECO:0000256" key="4">
    <source>
        <dbReference type="ARBA" id="ARBA00022857"/>
    </source>
</evidence>
<comment type="similarity">
    <text evidence="2 8 9">Belongs to the glutamyl-tRNA reductase family.</text>
</comment>
<dbReference type="PANTHER" id="PTHR43013:SF1">
    <property type="entry name" value="GLUTAMYL-TRNA REDUCTASE"/>
    <property type="match status" value="1"/>
</dbReference>
<keyword evidence="5 8" id="KW-0560">Oxidoreductase</keyword>
<keyword evidence="4 8" id="KW-0521">NADP</keyword>
<dbReference type="InterPro" id="IPR015896">
    <property type="entry name" value="4pyrrol_synth_GluRdtase_dimer"/>
</dbReference>
<evidence type="ECO:0000256" key="6">
    <source>
        <dbReference type="ARBA" id="ARBA00023244"/>
    </source>
</evidence>
<dbReference type="PANTHER" id="PTHR43013">
    <property type="entry name" value="GLUTAMYL-TRNA REDUCTASE"/>
    <property type="match status" value="1"/>
</dbReference>
<comment type="miscellaneous">
    <text evidence="8">During catalysis, the active site Cys acts as a nucleophile attacking the alpha-carbonyl group of tRNA-bound glutamate with the formation of a thioester intermediate between enzyme and glutamate, and the concomitant release of tRNA(Glu). The thioester intermediate is finally reduced by direct hydride transfer from NADPH, to form the product GSA.</text>
</comment>
<dbReference type="HAMAP" id="MF_00087">
    <property type="entry name" value="Glu_tRNA_reductase"/>
    <property type="match status" value="1"/>
</dbReference>
<dbReference type="NCBIfam" id="TIGR01035">
    <property type="entry name" value="hemA"/>
    <property type="match status" value="1"/>
</dbReference>
<evidence type="ECO:0000256" key="9">
    <source>
        <dbReference type="RuleBase" id="RU000584"/>
    </source>
</evidence>
<sequence>MIHLIGIGKDVDLTIRGALSINSDLLNTKLLLLSKFCKEVVIISTCNRTEIYLNSQLNKEDLINQLFSTLQWHNEYKPYTFYCSEAEAALHLLEVGCGFHSKILGEDQILGQIKTAFENSCSLNLVSGELMKLFQLAISCGKEFKTTTKLYEMPVSYSSIAVKKALGLNKKSFLILGLGNMALLALNYLIPKIDCIDNIFIAVRNLPKALESDFIKNNSKHITDEKIKLISIESIKNCYKEVDSIICCTSSPTPLVLAKDLPRKDFLIFDLSLPINVESRVKDLQGISLYNVDVLHTIDLGNKALRKKVMENNRTIIHNYLDKFCEYKQLRELNTKIIDFKLKGNQITEKRFKVYQNKKHTKDNNTLVKTLLQSTSNCYVNKAIEVLKEETCNGNGELALSIIEKIFGRCT</sequence>
<organism evidence="13 14">
    <name type="scientific">Clostridium punense</name>
    <dbReference type="NCBI Taxonomy" id="1054297"/>
    <lineage>
        <taxon>Bacteria</taxon>
        <taxon>Bacillati</taxon>
        <taxon>Bacillota</taxon>
        <taxon>Clostridia</taxon>
        <taxon>Eubacteriales</taxon>
        <taxon>Clostridiaceae</taxon>
        <taxon>Clostridium</taxon>
    </lineage>
</organism>
<feature type="domain" description="Quinate/shikimate 5-dehydrogenase/glutamyl-tRNA reductase" evidence="11">
    <location>
        <begin position="162"/>
        <end position="298"/>
    </location>
</feature>
<dbReference type="Gene3D" id="3.30.460.30">
    <property type="entry name" value="Glutamyl-tRNA reductase, N-terminal domain"/>
    <property type="match status" value="1"/>
</dbReference>
<protein>
    <recommendedName>
        <fullName evidence="3 8">Glutamyl-tRNA reductase</fullName>
        <shortName evidence="8">GluTR</shortName>
        <ecNumber evidence="3 8">1.2.1.70</ecNumber>
    </recommendedName>
</protein>
<dbReference type="PIRSF" id="PIRSF000445">
    <property type="entry name" value="4pyrrol_synth_GluRdtase"/>
    <property type="match status" value="1"/>
</dbReference>
<evidence type="ECO:0000259" key="11">
    <source>
        <dbReference type="Pfam" id="PF01488"/>
    </source>
</evidence>
<comment type="domain">
    <text evidence="8">Possesses an unusual extended V-shaped dimeric structure with each monomer consisting of three distinct domains arranged along a curved 'spinal' alpha-helix. The N-terminal catalytic domain specifically recognizes the glutamate moiety of the substrate. The second domain is the NADPH-binding domain, and the third C-terminal domain is responsible for dimerization.</text>
</comment>
<dbReference type="InterPro" id="IPR006151">
    <property type="entry name" value="Shikm_DH/Glu-tRNA_Rdtase"/>
</dbReference>
<evidence type="ECO:0000259" key="10">
    <source>
        <dbReference type="Pfam" id="PF00745"/>
    </source>
</evidence>
<dbReference type="InterPro" id="IPR015895">
    <property type="entry name" value="4pyrrol_synth_GluRdtase_N"/>
</dbReference>
<feature type="active site" description="Nucleophile" evidence="8">
    <location>
        <position position="46"/>
    </location>
</feature>
<comment type="caution">
    <text evidence="13">The sequence shown here is derived from an EMBL/GenBank/DDBJ whole genome shotgun (WGS) entry which is preliminary data.</text>
</comment>
<dbReference type="InterPro" id="IPR000343">
    <property type="entry name" value="4pyrrol_synth_GluRdtase"/>
</dbReference>
<gene>
    <name evidence="8" type="primary">hemA</name>
    <name evidence="13" type="ORF">J2Z44_000709</name>
</gene>
<feature type="binding site" evidence="8">
    <location>
        <position position="101"/>
    </location>
    <ligand>
        <name>substrate</name>
    </ligand>
</feature>
<dbReference type="Pfam" id="PF00745">
    <property type="entry name" value="GlutR_dimer"/>
    <property type="match status" value="1"/>
</dbReference>
<evidence type="ECO:0000313" key="14">
    <source>
        <dbReference type="Proteomes" id="UP001519308"/>
    </source>
</evidence>
<keyword evidence="14" id="KW-1185">Reference proteome</keyword>
<evidence type="ECO:0000259" key="12">
    <source>
        <dbReference type="Pfam" id="PF05201"/>
    </source>
</evidence>
<proteinExistence type="inferred from homology"/>
<dbReference type="RefSeq" id="WP_021283390.1">
    <property type="nucleotide sequence ID" value="NZ_JAGGLL010000004.1"/>
</dbReference>
<evidence type="ECO:0000256" key="7">
    <source>
        <dbReference type="ARBA" id="ARBA00047464"/>
    </source>
</evidence>